<gene>
    <name evidence="1" type="ORF">A3D35_03370</name>
</gene>
<reference evidence="1 2" key="1">
    <citation type="journal article" date="2016" name="Nat. Commun.">
        <title>Thousands of microbial genomes shed light on interconnected biogeochemical processes in an aquifer system.</title>
        <authorList>
            <person name="Anantharaman K."/>
            <person name="Brown C.T."/>
            <person name="Hug L.A."/>
            <person name="Sharon I."/>
            <person name="Castelle C.J."/>
            <person name="Probst A.J."/>
            <person name="Thomas B.C."/>
            <person name="Singh A."/>
            <person name="Wilkins M.J."/>
            <person name="Karaoz U."/>
            <person name="Brodie E.L."/>
            <person name="Williams K.H."/>
            <person name="Hubbard S.S."/>
            <person name="Banfield J.F."/>
        </authorList>
    </citation>
    <scope>NUCLEOTIDE SEQUENCE [LARGE SCALE GENOMIC DNA]</scope>
</reference>
<protein>
    <submittedName>
        <fullName evidence="1">Uncharacterized protein</fullName>
    </submittedName>
</protein>
<name>A0A1G2I238_9BACT</name>
<proteinExistence type="predicted"/>
<evidence type="ECO:0000313" key="1">
    <source>
        <dbReference type="EMBL" id="OGZ68884.1"/>
    </source>
</evidence>
<dbReference type="EMBL" id="MHOS01000016">
    <property type="protein sequence ID" value="OGZ68884.1"/>
    <property type="molecule type" value="Genomic_DNA"/>
</dbReference>
<dbReference type="AlphaFoldDB" id="A0A1G2I238"/>
<dbReference type="Proteomes" id="UP000176421">
    <property type="component" value="Unassembled WGS sequence"/>
</dbReference>
<accession>A0A1G2I238</accession>
<organism evidence="1 2">
    <name type="scientific">Candidatus Staskawiczbacteria bacterium RIFCSPHIGHO2_02_FULL_34_9</name>
    <dbReference type="NCBI Taxonomy" id="1802206"/>
    <lineage>
        <taxon>Bacteria</taxon>
        <taxon>Candidatus Staskawicziibacteriota</taxon>
    </lineage>
</organism>
<sequence>MKTRVIAELKILNTVIGRPVTLVFTRNEEDVMSNPQVPIEQGIEMQVTEGELSGLTNWAIEDLKKKLMPTIAWLHNWKSW</sequence>
<comment type="caution">
    <text evidence="1">The sequence shown here is derived from an EMBL/GenBank/DDBJ whole genome shotgun (WGS) entry which is preliminary data.</text>
</comment>
<evidence type="ECO:0000313" key="2">
    <source>
        <dbReference type="Proteomes" id="UP000176421"/>
    </source>
</evidence>